<proteinExistence type="predicted"/>
<protein>
    <submittedName>
        <fullName evidence="2">18772_t:CDS:1</fullName>
    </submittedName>
</protein>
<keyword evidence="1" id="KW-0175">Coiled coil</keyword>
<evidence type="ECO:0000256" key="1">
    <source>
        <dbReference type="SAM" id="Coils"/>
    </source>
</evidence>
<dbReference type="Proteomes" id="UP001153678">
    <property type="component" value="Unassembled WGS sequence"/>
</dbReference>
<reference evidence="2" key="1">
    <citation type="submission" date="2022-08" db="EMBL/GenBank/DDBJ databases">
        <authorList>
            <person name="Kallberg Y."/>
            <person name="Tangrot J."/>
            <person name="Rosling A."/>
        </authorList>
    </citation>
    <scope>NUCLEOTIDE SEQUENCE</scope>
    <source>
        <strain evidence="2">Wild A</strain>
    </source>
</reference>
<evidence type="ECO:0000313" key="3">
    <source>
        <dbReference type="Proteomes" id="UP001153678"/>
    </source>
</evidence>
<comment type="caution">
    <text evidence="2">The sequence shown here is derived from an EMBL/GenBank/DDBJ whole genome shotgun (WGS) entry which is preliminary data.</text>
</comment>
<gene>
    <name evidence="2" type="ORF">FWILDA_LOCUS4853</name>
</gene>
<dbReference type="EMBL" id="CAMKVN010000764">
    <property type="protein sequence ID" value="CAI2170980.1"/>
    <property type="molecule type" value="Genomic_DNA"/>
</dbReference>
<dbReference type="OrthoDB" id="5575062at2759"/>
<dbReference type="AlphaFoldDB" id="A0A9W4SIP5"/>
<organism evidence="2 3">
    <name type="scientific">Funneliformis geosporum</name>
    <dbReference type="NCBI Taxonomy" id="1117311"/>
    <lineage>
        <taxon>Eukaryota</taxon>
        <taxon>Fungi</taxon>
        <taxon>Fungi incertae sedis</taxon>
        <taxon>Mucoromycota</taxon>
        <taxon>Glomeromycotina</taxon>
        <taxon>Glomeromycetes</taxon>
        <taxon>Glomerales</taxon>
        <taxon>Glomeraceae</taxon>
        <taxon>Funneliformis</taxon>
    </lineage>
</organism>
<sequence length="167" mass="19510">MSGGNAQVLKDVMNSTFSSDITPDTIAKLERERSHLELEMYADACVKSMKQEYLSYGVWDNFEQLTQELDRLKRQPSKLKRLSERDRNITKEIQQKANVARSIREAKSILESKKEELDEIKEEFDEKIEIINKIRAIEGQEFQIYTDDELDAMNKDTLQGEIDARFL</sequence>
<feature type="coiled-coil region" evidence="1">
    <location>
        <begin position="103"/>
        <end position="130"/>
    </location>
</feature>
<evidence type="ECO:0000313" key="2">
    <source>
        <dbReference type="EMBL" id="CAI2170980.1"/>
    </source>
</evidence>
<keyword evidence="3" id="KW-1185">Reference proteome</keyword>
<name>A0A9W4SIP5_9GLOM</name>
<accession>A0A9W4SIP5</accession>